<protein>
    <submittedName>
        <fullName evidence="2">Uncharacterized protein</fullName>
    </submittedName>
</protein>
<comment type="caution">
    <text evidence="2">The sequence shown here is derived from an EMBL/GenBank/DDBJ whole genome shotgun (WGS) entry which is preliminary data.</text>
</comment>
<accession>A0A2U3EKU1</accession>
<evidence type="ECO:0000313" key="3">
    <source>
        <dbReference type="Proteomes" id="UP000245956"/>
    </source>
</evidence>
<sequence length="400" mass="43266">MADPGAAAESLGRFPEPCAFARFDGSRCHRLPRCLQRPPDKLLLGHSAEAITRDAGAGHFTPSKCQPASSYIRRSPCFLGSQWGGSDVCAAHRSIWRQTETQLRIPRARYGNAAAAAEHSRFLSFLAANRHRNLGRSPARAPLARDEQDPTRLRLECMNRRRPPARLGGGFPPEQSKKGDGKPMLNTEIWAGGGGLTRSTPTALYGTGLSWTGWLLYEYSAAPVRTTGQAINQTSARYRYEPRRGAVARRAPSGCAPPLFHEEDKCEDGVHVLLCLRATTEYRGPLRVDLAGAWQFTAGQRIRTGRSLVSSRGLEVMRRWYKASDGGHWCSGAPRSRKVARRQVGLHRCVCGGGGGGGGVGKTGATETTAGNAQQCGSRSIITVPGHGTTSPVVRWLTGD</sequence>
<dbReference type="AlphaFoldDB" id="A0A2U3EKU1"/>
<proteinExistence type="predicted"/>
<name>A0A2U3EKU1_PURLI</name>
<dbReference type="Proteomes" id="UP000245956">
    <property type="component" value="Unassembled WGS sequence"/>
</dbReference>
<gene>
    <name evidence="2" type="ORF">PCL_05787</name>
</gene>
<dbReference type="EMBL" id="LCWV01000002">
    <property type="protein sequence ID" value="PWI75129.1"/>
    <property type="molecule type" value="Genomic_DNA"/>
</dbReference>
<evidence type="ECO:0000313" key="2">
    <source>
        <dbReference type="EMBL" id="PWI75129.1"/>
    </source>
</evidence>
<evidence type="ECO:0000256" key="1">
    <source>
        <dbReference type="SAM" id="MobiDB-lite"/>
    </source>
</evidence>
<reference evidence="2 3" key="1">
    <citation type="journal article" date="2016" name="Front. Microbiol.">
        <title>Genome and transcriptome sequences reveal the specific parasitism of the nematophagous Purpureocillium lilacinum 36-1.</title>
        <authorList>
            <person name="Xie J."/>
            <person name="Li S."/>
            <person name="Mo C."/>
            <person name="Xiao X."/>
            <person name="Peng D."/>
            <person name="Wang G."/>
            <person name="Xiao Y."/>
        </authorList>
    </citation>
    <scope>NUCLEOTIDE SEQUENCE [LARGE SCALE GENOMIC DNA]</scope>
    <source>
        <strain evidence="2 3">36-1</strain>
    </source>
</reference>
<feature type="region of interest" description="Disordered" evidence="1">
    <location>
        <begin position="162"/>
        <end position="182"/>
    </location>
</feature>
<organism evidence="2 3">
    <name type="scientific">Purpureocillium lilacinum</name>
    <name type="common">Paecilomyces lilacinus</name>
    <dbReference type="NCBI Taxonomy" id="33203"/>
    <lineage>
        <taxon>Eukaryota</taxon>
        <taxon>Fungi</taxon>
        <taxon>Dikarya</taxon>
        <taxon>Ascomycota</taxon>
        <taxon>Pezizomycotina</taxon>
        <taxon>Sordariomycetes</taxon>
        <taxon>Hypocreomycetidae</taxon>
        <taxon>Hypocreales</taxon>
        <taxon>Ophiocordycipitaceae</taxon>
        <taxon>Purpureocillium</taxon>
    </lineage>
</organism>